<gene>
    <name evidence="2" type="ORF">GSMUA_316700.1</name>
</gene>
<feature type="compositionally biased region" description="Low complexity" evidence="1">
    <location>
        <begin position="25"/>
        <end position="44"/>
    </location>
</feature>
<dbReference type="InParanoid" id="A0A804KVW6"/>
<evidence type="ECO:0000313" key="3">
    <source>
        <dbReference type="EnsemblPlants" id="Ma10_p13780.1"/>
    </source>
</evidence>
<dbReference type="EnsemblPlants" id="Ma10_t13780.1">
    <property type="protein sequence ID" value="Ma10_p13780.1"/>
    <property type="gene ID" value="Ma10_g13780"/>
</dbReference>
<feature type="compositionally biased region" description="Basic and acidic residues" evidence="1">
    <location>
        <begin position="224"/>
        <end position="241"/>
    </location>
</feature>
<proteinExistence type="predicted"/>
<feature type="compositionally biased region" description="Basic residues" evidence="1">
    <location>
        <begin position="1"/>
        <end position="10"/>
    </location>
</feature>
<dbReference type="PANTHER" id="PTHR33638">
    <property type="entry name" value="SELENOPROTEIN H"/>
    <property type="match status" value="1"/>
</dbReference>
<feature type="region of interest" description="Disordered" evidence="1">
    <location>
        <begin position="1"/>
        <end position="249"/>
    </location>
</feature>
<dbReference type="OMA" id="VAESCDD"/>
<feature type="compositionally biased region" description="Low complexity" evidence="1">
    <location>
        <begin position="154"/>
        <end position="167"/>
    </location>
</feature>
<dbReference type="Gramene" id="Ma10_t13780.1">
    <property type="protein sequence ID" value="Ma10_p13780.1"/>
    <property type="gene ID" value="Ma10_g13780"/>
</dbReference>
<feature type="compositionally biased region" description="Polar residues" evidence="1">
    <location>
        <begin position="79"/>
        <end position="97"/>
    </location>
</feature>
<evidence type="ECO:0000256" key="1">
    <source>
        <dbReference type="SAM" id="MobiDB-lite"/>
    </source>
</evidence>
<feature type="compositionally biased region" description="Basic residues" evidence="1">
    <location>
        <begin position="214"/>
        <end position="223"/>
    </location>
</feature>
<feature type="compositionally biased region" description="Low complexity" evidence="1">
    <location>
        <begin position="52"/>
        <end position="65"/>
    </location>
</feature>
<accession>A0A804KVW6</accession>
<organism evidence="3 4">
    <name type="scientific">Musa acuminata subsp. malaccensis</name>
    <name type="common">Wild banana</name>
    <name type="synonym">Musa malaccensis</name>
    <dbReference type="NCBI Taxonomy" id="214687"/>
    <lineage>
        <taxon>Eukaryota</taxon>
        <taxon>Viridiplantae</taxon>
        <taxon>Streptophyta</taxon>
        <taxon>Embryophyta</taxon>
        <taxon>Tracheophyta</taxon>
        <taxon>Spermatophyta</taxon>
        <taxon>Magnoliopsida</taxon>
        <taxon>Liliopsida</taxon>
        <taxon>Zingiberales</taxon>
        <taxon>Musaceae</taxon>
        <taxon>Musa</taxon>
    </lineage>
</organism>
<keyword evidence="4" id="KW-1185">Reference proteome</keyword>
<feature type="compositionally biased region" description="Polar residues" evidence="1">
    <location>
        <begin position="171"/>
        <end position="192"/>
    </location>
</feature>
<dbReference type="OrthoDB" id="10398888at2759"/>
<reference evidence="2" key="1">
    <citation type="submission" date="2021-03" db="EMBL/GenBank/DDBJ databases">
        <authorList>
            <consortium name="Genoscope - CEA"/>
            <person name="William W."/>
        </authorList>
    </citation>
    <scope>NUCLEOTIDE SEQUENCE</scope>
    <source>
        <strain evidence="2">Doubled-haploid Pahang</strain>
    </source>
</reference>
<evidence type="ECO:0000313" key="2">
    <source>
        <dbReference type="EMBL" id="CAG1853444.1"/>
    </source>
</evidence>
<protein>
    <submittedName>
        <fullName evidence="2">(wild Malaysian banana) hypothetical protein</fullName>
    </submittedName>
</protein>
<feature type="compositionally biased region" description="Polar residues" evidence="1">
    <location>
        <begin position="123"/>
        <end position="142"/>
    </location>
</feature>
<sequence length="336" mass="35002">MSRKKTKAAKKSVASSPSGRKGRVLSSYYSSSSSSHGPPSLPSSAHESPVFPSAAEGAPASSSAGIQRSPTAANRRATRSSQGTHASPSATHGSPTFPSAAQGAPGSYSAASSPRTPVRRGVTRSSTTANRSVAPSAAQESLASPPALNESLDSPSAAQESPASSFATRSAPVTRSMTRSATIANMRATRSASKAGGIRLLDGLTNEQLEKRKATPAKRHSSDRRKGKDNTTDDNQEKDKPSAGGAASVDPYTIFVEASNLDGKFLKAAKNVTSALNSAFPSISTKVVVEPRKGCFKVHDEEGEIFLQYLDLEEPYSELESIDIPKAVKDVGRKIG</sequence>
<dbReference type="InterPro" id="IPR052674">
    <property type="entry name" value="SelWTH-like"/>
</dbReference>
<reference evidence="3" key="2">
    <citation type="submission" date="2021-05" db="UniProtKB">
        <authorList>
            <consortium name="EnsemblPlants"/>
        </authorList>
    </citation>
    <scope>IDENTIFICATION</scope>
    <source>
        <strain evidence="3">subsp. malaccensis</strain>
    </source>
</reference>
<dbReference type="GO" id="GO:0005794">
    <property type="term" value="C:Golgi apparatus"/>
    <property type="evidence" value="ECO:0000318"/>
    <property type="project" value="GO_Central"/>
</dbReference>
<dbReference type="PANTHER" id="PTHR33638:SF1">
    <property type="entry name" value="SELENOPROTEIN H"/>
    <property type="match status" value="1"/>
</dbReference>
<feature type="compositionally biased region" description="Low complexity" evidence="1">
    <location>
        <begin position="98"/>
        <end position="114"/>
    </location>
</feature>
<dbReference type="Proteomes" id="UP000012960">
    <property type="component" value="Unplaced"/>
</dbReference>
<evidence type="ECO:0000313" key="4">
    <source>
        <dbReference type="Proteomes" id="UP000012960"/>
    </source>
</evidence>
<dbReference type="EMBL" id="HG996476">
    <property type="protein sequence ID" value="CAG1853444.1"/>
    <property type="molecule type" value="Genomic_DNA"/>
</dbReference>
<name>A0A804KVW6_MUSAM</name>
<dbReference type="AlphaFoldDB" id="A0A804KVW6"/>